<name>A0A347UM28_9RHOB</name>
<gene>
    <name evidence="2" type="ORF">BAR1_17425</name>
</gene>
<dbReference type="InterPro" id="IPR002625">
    <property type="entry name" value="Smr_dom"/>
</dbReference>
<reference evidence="2 3" key="1">
    <citation type="submission" date="2018-09" db="EMBL/GenBank/DDBJ databases">
        <title>Profundibacter amoris BAR1 gen. nov., sp. nov., a new member of the Roseobacter clade isolated at Lokis Castle Vent Field on the Arctic Mid-Oceanic Ridge.</title>
        <authorList>
            <person name="Le Moine Bauer S."/>
            <person name="Sjoeberg A.G."/>
            <person name="L'Haridon S."/>
            <person name="Stokke R."/>
            <person name="Roalkvam I."/>
            <person name="Steen I.H."/>
            <person name="Dahle H."/>
        </authorList>
    </citation>
    <scope>NUCLEOTIDE SEQUENCE [LARGE SCALE GENOMIC DNA]</scope>
    <source>
        <strain evidence="2 3">BAR1</strain>
    </source>
</reference>
<sequence length="171" mass="19072">MHPERTHPVKQAVERINGKPAKPRVQDFRIGQDARVAPPSHDLAPHITDHLRNAPVQMDRKAYGKMKRGKLGIEARIDLHGMTMARAHPALNGFIQSSYAQGKRLVLVITGKGKREATGTGPMPEHRGVLRRQVPHWLTSAPLAVMVLQITPAHLKHGGDGAYYVYLRRSR</sequence>
<dbReference type="OrthoDB" id="7165597at2"/>
<feature type="domain" description="Smr" evidence="1">
    <location>
        <begin position="77"/>
        <end position="168"/>
    </location>
</feature>
<evidence type="ECO:0000259" key="1">
    <source>
        <dbReference type="PROSITE" id="PS50828"/>
    </source>
</evidence>
<dbReference type="InterPro" id="IPR036063">
    <property type="entry name" value="Smr_dom_sf"/>
</dbReference>
<dbReference type="Pfam" id="PF01713">
    <property type="entry name" value="Smr"/>
    <property type="match status" value="1"/>
</dbReference>
<dbReference type="PANTHER" id="PTHR35562:SF2">
    <property type="entry name" value="DNA ENDONUCLEASE SMRA-RELATED"/>
    <property type="match status" value="1"/>
</dbReference>
<dbReference type="PANTHER" id="PTHR35562">
    <property type="entry name" value="DNA ENDONUCLEASE SMRA-RELATED"/>
    <property type="match status" value="1"/>
</dbReference>
<dbReference type="AlphaFoldDB" id="A0A347UM28"/>
<proteinExistence type="predicted"/>
<organism evidence="2 3">
    <name type="scientific">Profundibacter amoris</name>
    <dbReference type="NCBI Taxonomy" id="2171755"/>
    <lineage>
        <taxon>Bacteria</taxon>
        <taxon>Pseudomonadati</taxon>
        <taxon>Pseudomonadota</taxon>
        <taxon>Alphaproteobacteria</taxon>
        <taxon>Rhodobacterales</taxon>
        <taxon>Paracoccaceae</taxon>
        <taxon>Profundibacter</taxon>
    </lineage>
</organism>
<dbReference type="KEGG" id="pamo:BAR1_17425"/>
<evidence type="ECO:0000313" key="2">
    <source>
        <dbReference type="EMBL" id="AXX99906.1"/>
    </source>
</evidence>
<dbReference type="Proteomes" id="UP000261704">
    <property type="component" value="Chromosome"/>
</dbReference>
<evidence type="ECO:0000313" key="3">
    <source>
        <dbReference type="Proteomes" id="UP000261704"/>
    </source>
</evidence>
<dbReference type="EMBL" id="CP032125">
    <property type="protein sequence ID" value="AXX99906.1"/>
    <property type="molecule type" value="Genomic_DNA"/>
</dbReference>
<accession>A0A347UM28</accession>
<dbReference type="SUPFAM" id="SSF160443">
    <property type="entry name" value="SMR domain-like"/>
    <property type="match status" value="1"/>
</dbReference>
<keyword evidence="3" id="KW-1185">Reference proteome</keyword>
<dbReference type="PROSITE" id="PS50828">
    <property type="entry name" value="SMR"/>
    <property type="match status" value="1"/>
</dbReference>
<dbReference type="SMART" id="SM00463">
    <property type="entry name" value="SMR"/>
    <property type="match status" value="1"/>
</dbReference>
<dbReference type="Gene3D" id="3.30.1370.110">
    <property type="match status" value="1"/>
</dbReference>
<protein>
    <submittedName>
        <fullName evidence="2">DNA mismatch repair protein MutS</fullName>
    </submittedName>
</protein>